<keyword evidence="3" id="KW-0964">Secreted</keyword>
<comment type="caution">
    <text evidence="6">The sequence shown here is derived from an EMBL/GenBank/DDBJ whole genome shotgun (WGS) entry which is preliminary data.</text>
</comment>
<dbReference type="AlphaFoldDB" id="A0A433QH88"/>
<name>A0A433QH88_9FUNG</name>
<proteinExistence type="predicted"/>
<evidence type="ECO:0000256" key="2">
    <source>
        <dbReference type="ARBA" id="ARBA00004613"/>
    </source>
</evidence>
<protein>
    <recommendedName>
        <fullName evidence="5">Crinkler effector protein N-terminal domain-containing protein</fullName>
    </recommendedName>
</protein>
<feature type="compositionally biased region" description="Basic residues" evidence="4">
    <location>
        <begin position="16"/>
        <end position="25"/>
    </location>
</feature>
<feature type="domain" description="Crinkler effector protein N-terminal" evidence="5">
    <location>
        <begin position="55"/>
        <end position="114"/>
    </location>
</feature>
<evidence type="ECO:0000256" key="1">
    <source>
        <dbReference type="ARBA" id="ARBA00004340"/>
    </source>
</evidence>
<evidence type="ECO:0000313" key="6">
    <source>
        <dbReference type="EMBL" id="RUS29165.1"/>
    </source>
</evidence>
<dbReference type="Proteomes" id="UP000274822">
    <property type="component" value="Unassembled WGS sequence"/>
</dbReference>
<accession>A0A433QH88</accession>
<evidence type="ECO:0000256" key="3">
    <source>
        <dbReference type="ARBA" id="ARBA00022525"/>
    </source>
</evidence>
<evidence type="ECO:0000256" key="4">
    <source>
        <dbReference type="SAM" id="MobiDB-lite"/>
    </source>
</evidence>
<evidence type="ECO:0000313" key="7">
    <source>
        <dbReference type="Proteomes" id="UP000274822"/>
    </source>
</evidence>
<dbReference type="GO" id="GO:0005576">
    <property type="term" value="C:extracellular region"/>
    <property type="evidence" value="ECO:0007669"/>
    <property type="project" value="UniProtKB-SubCell"/>
</dbReference>
<dbReference type="EMBL" id="RBNJ01005538">
    <property type="protein sequence ID" value="RUS29165.1"/>
    <property type="molecule type" value="Genomic_DNA"/>
</dbReference>
<keyword evidence="7" id="KW-1185">Reference proteome</keyword>
<organism evidence="6 7">
    <name type="scientific">Jimgerdemannia flammicorona</name>
    <dbReference type="NCBI Taxonomy" id="994334"/>
    <lineage>
        <taxon>Eukaryota</taxon>
        <taxon>Fungi</taxon>
        <taxon>Fungi incertae sedis</taxon>
        <taxon>Mucoromycota</taxon>
        <taxon>Mucoromycotina</taxon>
        <taxon>Endogonomycetes</taxon>
        <taxon>Endogonales</taxon>
        <taxon>Endogonaceae</taxon>
        <taxon>Jimgerdemannia</taxon>
    </lineage>
</organism>
<dbReference type="InterPro" id="IPR045379">
    <property type="entry name" value="Crinkler_N"/>
</dbReference>
<comment type="subcellular location">
    <subcellularLocation>
        <location evidence="1">Host cell</location>
    </subcellularLocation>
    <subcellularLocation>
        <location evidence="2">Secreted</location>
    </subcellularLocation>
</comment>
<dbReference type="GO" id="GO:0043657">
    <property type="term" value="C:host cell"/>
    <property type="evidence" value="ECO:0007669"/>
    <property type="project" value="UniProtKB-SubCell"/>
</dbReference>
<gene>
    <name evidence="6" type="ORF">BC938DRAFT_480975</name>
</gene>
<feature type="region of interest" description="Disordered" evidence="4">
    <location>
        <begin position="1"/>
        <end position="26"/>
    </location>
</feature>
<sequence>MSAMRQGKVTNSSKNSSKRNPRRKNMSSEGMYECGLLYPAFAYIRIVYEKILKEITLFCLVNGDPKEKIFAVKIGKDDFVSEFKDAIKAKNENTLDVFDAKDLTLWRVSISLKDIAKTCPLALCSKIATRRECTLQMISVMFFPQKAHPCHRPARHRLVIQ</sequence>
<dbReference type="Pfam" id="PF20147">
    <property type="entry name" value="Crinkler"/>
    <property type="match status" value="1"/>
</dbReference>
<evidence type="ECO:0000259" key="5">
    <source>
        <dbReference type="Pfam" id="PF20147"/>
    </source>
</evidence>
<reference evidence="6 7" key="1">
    <citation type="journal article" date="2018" name="New Phytol.">
        <title>Phylogenomics of Endogonaceae and evolution of mycorrhizas within Mucoromycota.</title>
        <authorList>
            <person name="Chang Y."/>
            <person name="Desiro A."/>
            <person name="Na H."/>
            <person name="Sandor L."/>
            <person name="Lipzen A."/>
            <person name="Clum A."/>
            <person name="Barry K."/>
            <person name="Grigoriev I.V."/>
            <person name="Martin F.M."/>
            <person name="Stajich J.E."/>
            <person name="Smith M.E."/>
            <person name="Bonito G."/>
            <person name="Spatafora J.W."/>
        </authorList>
    </citation>
    <scope>NUCLEOTIDE SEQUENCE [LARGE SCALE GENOMIC DNA]</scope>
    <source>
        <strain evidence="6 7">AD002</strain>
    </source>
</reference>